<dbReference type="SUPFAM" id="SSF47413">
    <property type="entry name" value="lambda repressor-like DNA-binding domains"/>
    <property type="match status" value="1"/>
</dbReference>
<reference evidence="2" key="2">
    <citation type="submission" date="2023-01" db="EMBL/GenBank/DDBJ databases">
        <title>Draft genome sequence of Algimonas ampicilliniresistens strain NBRC 108219.</title>
        <authorList>
            <person name="Sun Q."/>
            <person name="Mori K."/>
        </authorList>
    </citation>
    <scope>NUCLEOTIDE SEQUENCE</scope>
    <source>
        <strain evidence="2">NBRC 108219</strain>
    </source>
</reference>
<feature type="domain" description="HTH cro/C1-type" evidence="1">
    <location>
        <begin position="7"/>
        <end position="61"/>
    </location>
</feature>
<organism evidence="2 3">
    <name type="scientific">Algimonas ampicilliniresistens</name>
    <dbReference type="NCBI Taxonomy" id="1298735"/>
    <lineage>
        <taxon>Bacteria</taxon>
        <taxon>Pseudomonadati</taxon>
        <taxon>Pseudomonadota</taxon>
        <taxon>Alphaproteobacteria</taxon>
        <taxon>Maricaulales</taxon>
        <taxon>Robiginitomaculaceae</taxon>
        <taxon>Algimonas</taxon>
    </lineage>
</organism>
<sequence length="175" mass="19107">MSLATRLKTTRKKHGLSQSELAKQVDVSQPTIANWERGGHIPRPDALARIASALRTDPAWLVSGEMPAQSNPAHQHLAKPVHHVPVYEWPVDSLDPTATQPVSYQAVAADFSDMFALQAHPSAGFEDGATLIFSQSVMTTPGRFLVREGSSFILSDQPSLNDDVFARLIYSVVPH</sequence>
<dbReference type="EMBL" id="BSNK01000001">
    <property type="protein sequence ID" value="GLQ23244.1"/>
    <property type="molecule type" value="Genomic_DNA"/>
</dbReference>
<evidence type="ECO:0000313" key="3">
    <source>
        <dbReference type="Proteomes" id="UP001161391"/>
    </source>
</evidence>
<dbReference type="PANTHER" id="PTHR43236:SF2">
    <property type="entry name" value="BLL0069 PROTEIN"/>
    <property type="match status" value="1"/>
</dbReference>
<reference evidence="2" key="1">
    <citation type="journal article" date="2014" name="Int. J. Syst. Evol. Microbiol.">
        <title>Complete genome of a new Firmicutes species belonging to the dominant human colonic microbiota ('Ruminococcus bicirculans') reveals two chromosomes and a selective capacity to utilize plant glucans.</title>
        <authorList>
            <consortium name="NISC Comparative Sequencing Program"/>
            <person name="Wegmann U."/>
            <person name="Louis P."/>
            <person name="Goesmann A."/>
            <person name="Henrissat B."/>
            <person name="Duncan S.H."/>
            <person name="Flint H.J."/>
        </authorList>
    </citation>
    <scope>NUCLEOTIDE SEQUENCE</scope>
    <source>
        <strain evidence="2">NBRC 108219</strain>
    </source>
</reference>
<dbReference type="InterPro" id="IPR052345">
    <property type="entry name" value="Rad_response_metalloprotease"/>
</dbReference>
<dbReference type="InterPro" id="IPR010982">
    <property type="entry name" value="Lambda_DNA-bd_dom_sf"/>
</dbReference>
<proteinExistence type="predicted"/>
<keyword evidence="3" id="KW-1185">Reference proteome</keyword>
<dbReference type="PANTHER" id="PTHR43236">
    <property type="entry name" value="ANTITOXIN HIGA1"/>
    <property type="match status" value="1"/>
</dbReference>
<dbReference type="PROSITE" id="PS50943">
    <property type="entry name" value="HTH_CROC1"/>
    <property type="match status" value="1"/>
</dbReference>
<comment type="caution">
    <text evidence="2">The sequence shown here is derived from an EMBL/GenBank/DDBJ whole genome shotgun (WGS) entry which is preliminary data.</text>
</comment>
<dbReference type="SMART" id="SM00530">
    <property type="entry name" value="HTH_XRE"/>
    <property type="match status" value="1"/>
</dbReference>
<evidence type="ECO:0000313" key="2">
    <source>
        <dbReference type="EMBL" id="GLQ23244.1"/>
    </source>
</evidence>
<gene>
    <name evidence="2" type="ORF">GCM10007853_11180</name>
</gene>
<dbReference type="RefSeq" id="WP_284388462.1">
    <property type="nucleotide sequence ID" value="NZ_BSNK01000001.1"/>
</dbReference>
<evidence type="ECO:0000259" key="1">
    <source>
        <dbReference type="PROSITE" id="PS50943"/>
    </source>
</evidence>
<dbReference type="CDD" id="cd00093">
    <property type="entry name" value="HTH_XRE"/>
    <property type="match status" value="1"/>
</dbReference>
<dbReference type="Gene3D" id="1.10.260.40">
    <property type="entry name" value="lambda repressor-like DNA-binding domains"/>
    <property type="match status" value="1"/>
</dbReference>
<name>A0ABQ5V8D9_9PROT</name>
<protein>
    <recommendedName>
        <fullName evidence="1">HTH cro/C1-type domain-containing protein</fullName>
    </recommendedName>
</protein>
<dbReference type="InterPro" id="IPR001387">
    <property type="entry name" value="Cro/C1-type_HTH"/>
</dbReference>
<dbReference type="Pfam" id="PF01381">
    <property type="entry name" value="HTH_3"/>
    <property type="match status" value="1"/>
</dbReference>
<accession>A0ABQ5V8D9</accession>
<dbReference type="Proteomes" id="UP001161391">
    <property type="component" value="Unassembled WGS sequence"/>
</dbReference>